<evidence type="ECO:0000256" key="3">
    <source>
        <dbReference type="SAM" id="MobiDB-lite"/>
    </source>
</evidence>
<keyword evidence="6" id="KW-1185">Reference proteome</keyword>
<proteinExistence type="predicted"/>
<dbReference type="STRING" id="1314777.A0A164MHK3"/>
<evidence type="ECO:0000256" key="2">
    <source>
        <dbReference type="PROSITE-ProRule" id="PRU00047"/>
    </source>
</evidence>
<dbReference type="EMBL" id="KV419472">
    <property type="protein sequence ID" value="KZS86717.1"/>
    <property type="molecule type" value="Genomic_DNA"/>
</dbReference>
<keyword evidence="2" id="KW-0863">Zinc-finger</keyword>
<dbReference type="GO" id="GO:0008270">
    <property type="term" value="F:zinc ion binding"/>
    <property type="evidence" value="ECO:0007669"/>
    <property type="project" value="UniProtKB-KW"/>
</dbReference>
<feature type="compositionally biased region" description="Polar residues" evidence="3">
    <location>
        <begin position="165"/>
        <end position="185"/>
    </location>
</feature>
<sequence>MQRSPITCYGCGKTGHGVSTCPSMQELVDNNTLIRNERGIYTFPNGVAVRRQADENMVSAVSRMLAEETGLADVGIITAVPGTATTSDESTSILATGVVEPPKKKTRFEGVEILKNPMHPNRYPPEAMTDDDVIMEDPAITAAKKRKNPPTPSTSTPRPTRTDEATTQSRSALQSEVQRQTNPTE</sequence>
<protein>
    <recommendedName>
        <fullName evidence="4">CCHC-type domain-containing protein</fullName>
    </recommendedName>
</protein>
<dbReference type="GO" id="GO:0003676">
    <property type="term" value="F:nucleic acid binding"/>
    <property type="evidence" value="ECO:0007669"/>
    <property type="project" value="InterPro"/>
</dbReference>
<evidence type="ECO:0000313" key="6">
    <source>
        <dbReference type="Proteomes" id="UP000076722"/>
    </source>
</evidence>
<dbReference type="Proteomes" id="UP000076722">
    <property type="component" value="Unassembled WGS sequence"/>
</dbReference>
<dbReference type="PROSITE" id="PS50158">
    <property type="entry name" value="ZF_CCHC"/>
    <property type="match status" value="1"/>
</dbReference>
<gene>
    <name evidence="5" type="ORF">SISNIDRAFT_498756</name>
</gene>
<keyword evidence="1" id="KW-0507">mRNA processing</keyword>
<organism evidence="5 6">
    <name type="scientific">Sistotremastrum niveocremeum HHB9708</name>
    <dbReference type="NCBI Taxonomy" id="1314777"/>
    <lineage>
        <taxon>Eukaryota</taxon>
        <taxon>Fungi</taxon>
        <taxon>Dikarya</taxon>
        <taxon>Basidiomycota</taxon>
        <taxon>Agaricomycotina</taxon>
        <taxon>Agaricomycetes</taxon>
        <taxon>Sistotremastrales</taxon>
        <taxon>Sistotremastraceae</taxon>
        <taxon>Sertulicium</taxon>
        <taxon>Sertulicium niveocremeum</taxon>
    </lineage>
</organism>
<evidence type="ECO:0000259" key="4">
    <source>
        <dbReference type="PROSITE" id="PS50158"/>
    </source>
</evidence>
<dbReference type="InterPro" id="IPR001878">
    <property type="entry name" value="Znf_CCHC"/>
</dbReference>
<keyword evidence="2" id="KW-0479">Metal-binding</keyword>
<evidence type="ECO:0000256" key="1">
    <source>
        <dbReference type="ARBA" id="ARBA00022664"/>
    </source>
</evidence>
<name>A0A164MHK3_9AGAM</name>
<feature type="domain" description="CCHC-type" evidence="4">
    <location>
        <begin position="8"/>
        <end position="23"/>
    </location>
</feature>
<dbReference type="InterPro" id="IPR036875">
    <property type="entry name" value="Znf_CCHC_sf"/>
</dbReference>
<feature type="non-terminal residue" evidence="5">
    <location>
        <position position="185"/>
    </location>
</feature>
<feature type="region of interest" description="Disordered" evidence="3">
    <location>
        <begin position="134"/>
        <end position="185"/>
    </location>
</feature>
<dbReference type="SUPFAM" id="SSF57756">
    <property type="entry name" value="Retrovirus zinc finger-like domains"/>
    <property type="match status" value="1"/>
</dbReference>
<evidence type="ECO:0000313" key="5">
    <source>
        <dbReference type="EMBL" id="KZS86717.1"/>
    </source>
</evidence>
<reference evidence="5 6" key="1">
    <citation type="journal article" date="2016" name="Mol. Biol. Evol.">
        <title>Comparative Genomics of Early-Diverging Mushroom-Forming Fungi Provides Insights into the Origins of Lignocellulose Decay Capabilities.</title>
        <authorList>
            <person name="Nagy L.G."/>
            <person name="Riley R."/>
            <person name="Tritt A."/>
            <person name="Adam C."/>
            <person name="Daum C."/>
            <person name="Floudas D."/>
            <person name="Sun H."/>
            <person name="Yadav J.S."/>
            <person name="Pangilinan J."/>
            <person name="Larsson K.H."/>
            <person name="Matsuura K."/>
            <person name="Barry K."/>
            <person name="Labutti K."/>
            <person name="Kuo R."/>
            <person name="Ohm R.A."/>
            <person name="Bhattacharya S.S."/>
            <person name="Shirouzu T."/>
            <person name="Yoshinaga Y."/>
            <person name="Martin F.M."/>
            <person name="Grigoriev I.V."/>
            <person name="Hibbett D.S."/>
        </authorList>
    </citation>
    <scope>NUCLEOTIDE SEQUENCE [LARGE SCALE GENOMIC DNA]</scope>
    <source>
        <strain evidence="5 6">HHB9708</strain>
    </source>
</reference>
<keyword evidence="2" id="KW-0862">Zinc</keyword>
<accession>A0A164MHK3</accession>
<dbReference type="AlphaFoldDB" id="A0A164MHK3"/>
<dbReference type="GO" id="GO:0006397">
    <property type="term" value="P:mRNA processing"/>
    <property type="evidence" value="ECO:0007669"/>
    <property type="project" value="UniProtKB-KW"/>
</dbReference>